<dbReference type="SUPFAM" id="SSF117281">
    <property type="entry name" value="Kelch motif"/>
    <property type="match status" value="1"/>
</dbReference>
<gene>
    <name evidence="2" type="ORF">Cfor_07585</name>
</gene>
<protein>
    <recommendedName>
        <fullName evidence="4">Kelch domain-containing protein 4</fullName>
    </recommendedName>
</protein>
<dbReference type="PANTHER" id="PTHR46063:SF1">
    <property type="entry name" value="KELCH DOMAIN-CONTAINING PROTEIN 4"/>
    <property type="match status" value="1"/>
</dbReference>
<feature type="region of interest" description="Disordered" evidence="1">
    <location>
        <begin position="475"/>
        <end position="505"/>
    </location>
</feature>
<proteinExistence type="predicted"/>
<feature type="non-terminal residue" evidence="2">
    <location>
        <position position="1"/>
    </location>
</feature>
<dbReference type="EMBL" id="BLKM01002188">
    <property type="protein sequence ID" value="GFG40521.1"/>
    <property type="molecule type" value="Genomic_DNA"/>
</dbReference>
<dbReference type="PANTHER" id="PTHR46063">
    <property type="entry name" value="KELCH DOMAIN-CONTAINING PROTEIN"/>
    <property type="match status" value="1"/>
</dbReference>
<dbReference type="InterPro" id="IPR015915">
    <property type="entry name" value="Kelch-typ_b-propeller"/>
</dbReference>
<dbReference type="InParanoid" id="A0A6L2Q6F9"/>
<dbReference type="InterPro" id="IPR052588">
    <property type="entry name" value="Kelch_domain_protein"/>
</dbReference>
<evidence type="ECO:0000313" key="3">
    <source>
        <dbReference type="Proteomes" id="UP000502823"/>
    </source>
</evidence>
<dbReference type="SUPFAM" id="SSF50965">
    <property type="entry name" value="Galactose oxidase, central domain"/>
    <property type="match status" value="1"/>
</dbReference>
<comment type="caution">
    <text evidence="2">The sequence shown here is derived from an EMBL/GenBank/DDBJ whole genome shotgun (WGS) entry which is preliminary data.</text>
</comment>
<feature type="region of interest" description="Disordered" evidence="1">
    <location>
        <begin position="319"/>
        <end position="347"/>
    </location>
</feature>
<dbReference type="Pfam" id="PF13415">
    <property type="entry name" value="Beta-prop_FBX42"/>
    <property type="match status" value="1"/>
</dbReference>
<evidence type="ECO:0000256" key="1">
    <source>
        <dbReference type="SAM" id="MobiDB-lite"/>
    </source>
</evidence>
<sequence>DDIEKIVAQIELEEKKRQEVVEITVPPPSRRANFTLTAHPDKEELILFGGEYFNGQKTFVYNDLYFYNILRNEWVRVKAPGGPPPRCSHQAVSLSSCKGQLWVFGGEYASPTQSQFYHYRDMWVFHMSTKKWEKISASGGPSSRSGHRMVCVKKQLIVFGGFHDNLRDYKYFNDVYAFDLENYTWQRLQPTGTPPAPRSGCVMVALPDGKVLIYGGYSKEKIKREVDKGVIHADMFLLTPEKNDISGLKWKWVAVKQSGTHISPRCGMSLATAPGNKAYAFGGVWDIEENEEDLAGTFYNDLHILDLDKTQWWTVTLSGKKDSEKHRRRRKEKNELRSDAETDDYDNALNELKISEPQEDVEGSETGKVPSVSVTSEAVVSDDGIFKVTVGPATSVASPQQYAESSSGAQHVFTPSPRMNCGLVVKHGILYLYGGLVEDGDKQFTLSDFYSLDLHKLDEWKTLIPNDLTSLEWLESNSSSDASEEDSGSDSDSENDEEQMQMEVD</sequence>
<dbReference type="Proteomes" id="UP000502823">
    <property type="component" value="Unassembled WGS sequence"/>
</dbReference>
<dbReference type="AlphaFoldDB" id="A0A6L2Q6F9"/>
<organism evidence="2 3">
    <name type="scientific">Coptotermes formosanus</name>
    <name type="common">Formosan subterranean termite</name>
    <dbReference type="NCBI Taxonomy" id="36987"/>
    <lineage>
        <taxon>Eukaryota</taxon>
        <taxon>Metazoa</taxon>
        <taxon>Ecdysozoa</taxon>
        <taxon>Arthropoda</taxon>
        <taxon>Hexapoda</taxon>
        <taxon>Insecta</taxon>
        <taxon>Pterygota</taxon>
        <taxon>Neoptera</taxon>
        <taxon>Polyneoptera</taxon>
        <taxon>Dictyoptera</taxon>
        <taxon>Blattodea</taxon>
        <taxon>Blattoidea</taxon>
        <taxon>Termitoidae</taxon>
        <taxon>Rhinotermitidae</taxon>
        <taxon>Coptotermes</taxon>
    </lineage>
</organism>
<feature type="compositionally biased region" description="Acidic residues" evidence="1">
    <location>
        <begin position="482"/>
        <end position="505"/>
    </location>
</feature>
<evidence type="ECO:0008006" key="4">
    <source>
        <dbReference type="Google" id="ProtNLM"/>
    </source>
</evidence>
<dbReference type="OrthoDB" id="4447at2759"/>
<accession>A0A6L2Q6F9</accession>
<reference evidence="3" key="1">
    <citation type="submission" date="2020-01" db="EMBL/GenBank/DDBJ databases">
        <title>Draft genome sequence of the Termite Coptotermes fromosanus.</title>
        <authorList>
            <person name="Itakura S."/>
            <person name="Yosikawa Y."/>
            <person name="Umezawa K."/>
        </authorList>
    </citation>
    <scope>NUCLEOTIDE SEQUENCE [LARGE SCALE GENOMIC DNA]</scope>
</reference>
<dbReference type="Gene3D" id="2.120.10.80">
    <property type="entry name" value="Kelch-type beta propeller"/>
    <property type="match status" value="1"/>
</dbReference>
<evidence type="ECO:0000313" key="2">
    <source>
        <dbReference type="EMBL" id="GFG40521.1"/>
    </source>
</evidence>
<name>A0A6L2Q6F9_COPFO</name>
<dbReference type="FunCoup" id="A0A6L2Q6F9">
    <property type="interactions" value="1335"/>
</dbReference>
<keyword evidence="3" id="KW-1185">Reference proteome</keyword>
<dbReference type="InterPro" id="IPR011043">
    <property type="entry name" value="Gal_Oxase/kelch_b-propeller"/>
</dbReference>